<evidence type="ECO:0000313" key="3">
    <source>
        <dbReference type="Proteomes" id="UP000033935"/>
    </source>
</evidence>
<dbReference type="Gene3D" id="3.30.700.10">
    <property type="entry name" value="Glycoprotein, Type 4 Pilin"/>
    <property type="match status" value="1"/>
</dbReference>
<accession>A0A0G0Q2Q8</accession>
<dbReference type="PANTHER" id="PTHR30093">
    <property type="entry name" value="GENERAL SECRETION PATHWAY PROTEIN G"/>
    <property type="match status" value="1"/>
</dbReference>
<feature type="transmembrane region" description="Helical" evidence="1">
    <location>
        <begin position="6"/>
        <end position="34"/>
    </location>
</feature>
<comment type="caution">
    <text evidence="2">The sequence shown here is derived from an EMBL/GenBank/DDBJ whole genome shotgun (WGS) entry which is preliminary data.</text>
</comment>
<dbReference type="NCBIfam" id="TIGR02532">
    <property type="entry name" value="IV_pilin_GFxxxE"/>
    <property type="match status" value="1"/>
</dbReference>
<dbReference type="Proteomes" id="UP000033935">
    <property type="component" value="Unassembled WGS sequence"/>
</dbReference>
<dbReference type="EMBL" id="LBWG01000004">
    <property type="protein sequence ID" value="KKR04700.1"/>
    <property type="molecule type" value="Genomic_DNA"/>
</dbReference>
<gene>
    <name evidence="2" type="ORF">UT30_C0004G0013</name>
</gene>
<dbReference type="InterPro" id="IPR012902">
    <property type="entry name" value="N_methyl_site"/>
</dbReference>
<dbReference type="PANTHER" id="PTHR30093:SF2">
    <property type="entry name" value="TYPE II SECRETION SYSTEM PROTEIN H"/>
    <property type="match status" value="1"/>
</dbReference>
<protein>
    <submittedName>
        <fullName evidence="2">Uncharacterized protein</fullName>
    </submittedName>
</protein>
<dbReference type="InterPro" id="IPR045584">
    <property type="entry name" value="Pilin-like"/>
</dbReference>
<sequence length="199" mass="22475">MKKYRYKVIICGIFTLLELLIVIAVITILAALLLPALSKTKDKAYEIKCASNLKQLYLGFMSYTDDSNFYMPRAYNSLYGGAWVSVLKQHINNNAVFLCPKDDPSNNNNIATSYGYYNQWGKNTGEDTFKKLNLVASPTVILADAEVYITYGSGWGTSYPFRHSAGLNALWLEGNVSRMRGSSITVSKWDWYLWVTNSK</sequence>
<name>A0A0G0Q2Q8_9BACT</name>
<organism evidence="2 3">
    <name type="scientific">Candidatus Uhrbacteria bacterium GW2011_GWF2_39_13</name>
    <dbReference type="NCBI Taxonomy" id="1618995"/>
    <lineage>
        <taxon>Bacteria</taxon>
        <taxon>Candidatus Uhriibacteriota</taxon>
    </lineage>
</organism>
<keyword evidence="1" id="KW-0812">Transmembrane</keyword>
<evidence type="ECO:0000313" key="2">
    <source>
        <dbReference type="EMBL" id="KKR04700.1"/>
    </source>
</evidence>
<dbReference type="AlphaFoldDB" id="A0A0G0Q2Q8"/>
<dbReference type="SUPFAM" id="SSF54523">
    <property type="entry name" value="Pili subunits"/>
    <property type="match status" value="1"/>
</dbReference>
<proteinExistence type="predicted"/>
<evidence type="ECO:0000256" key="1">
    <source>
        <dbReference type="SAM" id="Phobius"/>
    </source>
</evidence>
<keyword evidence="1" id="KW-0472">Membrane</keyword>
<keyword evidence="1" id="KW-1133">Transmembrane helix</keyword>
<reference evidence="2 3" key="1">
    <citation type="journal article" date="2015" name="Nature">
        <title>rRNA introns, odd ribosomes, and small enigmatic genomes across a large radiation of phyla.</title>
        <authorList>
            <person name="Brown C.T."/>
            <person name="Hug L.A."/>
            <person name="Thomas B.C."/>
            <person name="Sharon I."/>
            <person name="Castelle C.J."/>
            <person name="Singh A."/>
            <person name="Wilkins M.J."/>
            <person name="Williams K.H."/>
            <person name="Banfield J.F."/>
        </authorList>
    </citation>
    <scope>NUCLEOTIDE SEQUENCE [LARGE SCALE GENOMIC DNA]</scope>
</reference>